<dbReference type="InterPro" id="IPR003838">
    <property type="entry name" value="ABC3_permease_C"/>
</dbReference>
<dbReference type="OrthoDB" id="9784014at2"/>
<evidence type="ECO:0000313" key="10">
    <source>
        <dbReference type="Proteomes" id="UP000033187"/>
    </source>
</evidence>
<feature type="domain" description="ABC3 transporter permease C-terminal" evidence="7">
    <location>
        <begin position="283"/>
        <end position="400"/>
    </location>
</feature>
<evidence type="ECO:0000259" key="8">
    <source>
        <dbReference type="Pfam" id="PF12704"/>
    </source>
</evidence>
<keyword evidence="5 6" id="KW-0472">Membrane</keyword>
<evidence type="ECO:0000256" key="6">
    <source>
        <dbReference type="SAM" id="Phobius"/>
    </source>
</evidence>
<dbReference type="AlphaFoldDB" id="A0A0D6JK75"/>
<evidence type="ECO:0000256" key="5">
    <source>
        <dbReference type="ARBA" id="ARBA00023136"/>
    </source>
</evidence>
<feature type="domain" description="MacB-like periplasmic core" evidence="8">
    <location>
        <begin position="20"/>
        <end position="239"/>
    </location>
</feature>
<dbReference type="Pfam" id="PF02687">
    <property type="entry name" value="FtsX"/>
    <property type="match status" value="1"/>
</dbReference>
<feature type="transmembrane region" description="Helical" evidence="6">
    <location>
        <begin position="376"/>
        <end position="398"/>
    </location>
</feature>
<evidence type="ECO:0008006" key="11">
    <source>
        <dbReference type="Google" id="ProtNLM"/>
    </source>
</evidence>
<dbReference type="PANTHER" id="PTHR43738:SF2">
    <property type="entry name" value="ABC TRANSPORTER PERMEASE"/>
    <property type="match status" value="1"/>
</dbReference>
<protein>
    <recommendedName>
        <fullName evidence="11">ABC3 transporter permease protein domain-containing protein</fullName>
    </recommendedName>
</protein>
<reference evidence="10" key="1">
    <citation type="submission" date="2015-02" db="EMBL/GenBank/DDBJ databases">
        <authorList>
            <person name="Chooi Y.-H."/>
        </authorList>
    </citation>
    <scope>NUCLEOTIDE SEQUENCE [LARGE SCALE GENOMIC DNA]</scope>
    <source>
        <strain evidence="10">strain Y</strain>
    </source>
</reference>
<keyword evidence="4 6" id="KW-1133">Transmembrane helix</keyword>
<evidence type="ECO:0000259" key="7">
    <source>
        <dbReference type="Pfam" id="PF02687"/>
    </source>
</evidence>
<dbReference type="RefSeq" id="WP_046478325.1">
    <property type="nucleotide sequence ID" value="NZ_LN829118.1"/>
</dbReference>
<evidence type="ECO:0000256" key="2">
    <source>
        <dbReference type="ARBA" id="ARBA00022475"/>
    </source>
</evidence>
<name>A0A0D6JK75_9HYPH</name>
<evidence type="ECO:0000256" key="4">
    <source>
        <dbReference type="ARBA" id="ARBA00022989"/>
    </source>
</evidence>
<feature type="transmembrane region" description="Helical" evidence="6">
    <location>
        <begin position="284"/>
        <end position="305"/>
    </location>
</feature>
<keyword evidence="2" id="KW-1003">Cell membrane</keyword>
<dbReference type="KEGG" id="fiy:BN1229_v1_3520"/>
<keyword evidence="10" id="KW-1185">Reference proteome</keyword>
<dbReference type="KEGG" id="fil:BN1229_v1_2395"/>
<dbReference type="PANTHER" id="PTHR43738">
    <property type="entry name" value="ABC TRANSPORTER, MEMBRANE PROTEIN"/>
    <property type="match status" value="1"/>
</dbReference>
<keyword evidence="3 6" id="KW-0812">Transmembrane</keyword>
<evidence type="ECO:0000256" key="3">
    <source>
        <dbReference type="ARBA" id="ARBA00022692"/>
    </source>
</evidence>
<proteinExistence type="predicted"/>
<organism evidence="9 10">
    <name type="scientific">Candidatus Filomicrobium marinum</name>
    <dbReference type="NCBI Taxonomy" id="1608628"/>
    <lineage>
        <taxon>Bacteria</taxon>
        <taxon>Pseudomonadati</taxon>
        <taxon>Pseudomonadota</taxon>
        <taxon>Alphaproteobacteria</taxon>
        <taxon>Hyphomicrobiales</taxon>
        <taxon>Hyphomicrobiaceae</taxon>
        <taxon>Filomicrobium</taxon>
    </lineage>
</organism>
<dbReference type="EMBL" id="LN829119">
    <property type="protein sequence ID" value="CPR22087.1"/>
    <property type="molecule type" value="Genomic_DNA"/>
</dbReference>
<accession>A0A0D6JK75</accession>
<dbReference type="Proteomes" id="UP000033187">
    <property type="component" value="Chromosome 1"/>
</dbReference>
<evidence type="ECO:0000256" key="1">
    <source>
        <dbReference type="ARBA" id="ARBA00004651"/>
    </source>
</evidence>
<gene>
    <name evidence="9" type="ORF">YBN1229_v1_3520</name>
</gene>
<feature type="transmembrane region" description="Helical" evidence="6">
    <location>
        <begin position="325"/>
        <end position="356"/>
    </location>
</feature>
<evidence type="ECO:0000313" key="9">
    <source>
        <dbReference type="EMBL" id="CPR22087.1"/>
    </source>
</evidence>
<sequence length="410" mass="43540">MTSVWLALSYLRARPLLNGLTALAVALGISIVVATTTLSKAARQSASETAGGYQLLLAAKGSQIQAVLSTLFFAEAPTGNIPIEIYEQVHADQGVTLAVPFNFGDSFKSHLIVGTTPDYLHLIRRNRRSSQQTLLKGRWPEHAFEASLGAAVARATGLTIGDTFTAAHGFVELPEDLSDHHKAQPYTVVGLLEETRAPTDRAIFTTLDTSWRIHGQFHDASSDAHDHEGRQITAVLIEGRGYADVARLNALMAQRMDVQPIFPGRTATQVLGYLQRGQSLVTSIAWLAALIACLGIMISLFAAAVERRRQIATLRAIGASRATVLGVMAIEGLFIAGLGAVIGVAFGRLMAVAIAWQLEQSNGYLLTIGQAGLAEISAIAVAMALGLLAGFIPALLALREDVAKGLAAMT</sequence>
<dbReference type="InterPro" id="IPR051125">
    <property type="entry name" value="ABC-4/HrtB_transporter"/>
</dbReference>
<dbReference type="Pfam" id="PF12704">
    <property type="entry name" value="MacB_PCD"/>
    <property type="match status" value="1"/>
</dbReference>
<dbReference type="GO" id="GO:0005886">
    <property type="term" value="C:plasma membrane"/>
    <property type="evidence" value="ECO:0007669"/>
    <property type="project" value="UniProtKB-SubCell"/>
</dbReference>
<comment type="subcellular location">
    <subcellularLocation>
        <location evidence="1">Cell membrane</location>
        <topology evidence="1">Multi-pass membrane protein</topology>
    </subcellularLocation>
</comment>
<dbReference type="InterPro" id="IPR025857">
    <property type="entry name" value="MacB_PCD"/>
</dbReference>